<dbReference type="InterPro" id="IPR011701">
    <property type="entry name" value="MFS"/>
</dbReference>
<accession>W6UJR1</accession>
<dbReference type="AlphaFoldDB" id="W6UJR1"/>
<dbReference type="GeneID" id="36339567"/>
<proteinExistence type="predicted"/>
<dbReference type="CTD" id="36339567"/>
<comment type="subcellular location">
    <subcellularLocation>
        <location evidence="1">Membrane</location>
        <topology evidence="1">Multi-pass membrane protein</topology>
    </subcellularLocation>
</comment>
<keyword evidence="2" id="KW-0813">Transport</keyword>
<feature type="transmembrane region" description="Helical" evidence="6">
    <location>
        <begin position="320"/>
        <end position="339"/>
    </location>
</feature>
<protein>
    <submittedName>
        <fullName evidence="7">Major facilitator superfamily domain-containing protein 3</fullName>
    </submittedName>
</protein>
<dbReference type="PANTHER" id="PTHR12778:SF10">
    <property type="entry name" value="MAJOR FACILITATOR SUPERFAMILY DOMAIN-CONTAINING PROTEIN 3"/>
    <property type="match status" value="1"/>
</dbReference>
<evidence type="ECO:0000256" key="4">
    <source>
        <dbReference type="ARBA" id="ARBA00022989"/>
    </source>
</evidence>
<dbReference type="KEGG" id="egl:EGR_03852"/>
<comment type="caution">
    <text evidence="7">The sequence shown here is derived from an EMBL/GenBank/DDBJ whole genome shotgun (WGS) entry which is preliminary data.</text>
</comment>
<dbReference type="GO" id="GO:0016020">
    <property type="term" value="C:membrane"/>
    <property type="evidence" value="ECO:0007669"/>
    <property type="project" value="UniProtKB-SubCell"/>
</dbReference>
<evidence type="ECO:0000256" key="2">
    <source>
        <dbReference type="ARBA" id="ARBA00022448"/>
    </source>
</evidence>
<gene>
    <name evidence="7" type="ORF">EGR_03852</name>
</gene>
<feature type="transmembrane region" description="Helical" evidence="6">
    <location>
        <begin position="280"/>
        <end position="308"/>
    </location>
</feature>
<dbReference type="GO" id="GO:0022857">
    <property type="term" value="F:transmembrane transporter activity"/>
    <property type="evidence" value="ECO:0007669"/>
    <property type="project" value="InterPro"/>
</dbReference>
<dbReference type="EMBL" id="APAU02000021">
    <property type="protein sequence ID" value="EUB61366.1"/>
    <property type="molecule type" value="Genomic_DNA"/>
</dbReference>
<keyword evidence="8" id="KW-1185">Reference proteome</keyword>
<sequence>MLLREYPIHLTSTAKITFWLTETSLKESSSGSSSHLIALFFFYSLQGLPYGLQSRFLPLILRSHGSSLTSLGFYKLLYLPWVFKSAYAPFVDSHGTRRRWLQLCITGLLLCSSFLSTFSAAQLVSSTRILPFCLLIFNFCAATLDIAVDSLAIGMLSHSELSRGNTAQVVGYKFGAIVGGGLLFSFFSSTVVFAALCGFYALGLWVATYYKRFDEPERVQNTTGDKDRKREDKQSYSEVLQTALFDSPSTPGLIVLLLSYKLGEMGAMNMLPLMLLDHGMPMAVVGFWTGAVGQAFSIVGSSSASVIASRFGNTVDSLQFLFLCRIVVISLLTAFAFSINFVSHWFGVALMNATLVVSGAITTIVFTLMMECTRSEVVEGARATHYTILSTAEVLGKLLFAALGAAALTDILGYPLAYLLFLALNILPPSLLVLGRRRWPFLHSHKLVSCDSRPDKLL</sequence>
<feature type="transmembrane region" description="Helical" evidence="6">
    <location>
        <begin position="414"/>
        <end position="434"/>
    </location>
</feature>
<evidence type="ECO:0000256" key="6">
    <source>
        <dbReference type="SAM" id="Phobius"/>
    </source>
</evidence>
<dbReference type="Proteomes" id="UP000019149">
    <property type="component" value="Unassembled WGS sequence"/>
</dbReference>
<dbReference type="PANTHER" id="PTHR12778">
    <property type="entry name" value="SOLUTE CARRIER FAMILY 33 ACETYL-COA TRANSPORTER -RELATED"/>
    <property type="match status" value="1"/>
</dbReference>
<dbReference type="RefSeq" id="XP_024352562.1">
    <property type="nucleotide sequence ID" value="XM_024493101.1"/>
</dbReference>
<dbReference type="SUPFAM" id="SSF103473">
    <property type="entry name" value="MFS general substrate transporter"/>
    <property type="match status" value="1"/>
</dbReference>
<name>W6UJR1_ECHGR</name>
<keyword evidence="5 6" id="KW-0472">Membrane</keyword>
<reference evidence="7 8" key="1">
    <citation type="journal article" date="2013" name="Nat. Genet.">
        <title>The genome of the hydatid tapeworm Echinococcus granulosus.</title>
        <authorList>
            <person name="Zheng H."/>
            <person name="Zhang W."/>
            <person name="Zhang L."/>
            <person name="Zhang Z."/>
            <person name="Li J."/>
            <person name="Lu G."/>
            <person name="Zhu Y."/>
            <person name="Wang Y."/>
            <person name="Huang Y."/>
            <person name="Liu J."/>
            <person name="Kang H."/>
            <person name="Chen J."/>
            <person name="Wang L."/>
            <person name="Chen A."/>
            <person name="Yu S."/>
            <person name="Gao Z."/>
            <person name="Jin L."/>
            <person name="Gu W."/>
            <person name="Wang Z."/>
            <person name="Zhao L."/>
            <person name="Shi B."/>
            <person name="Wen H."/>
            <person name="Lin R."/>
            <person name="Jones M.K."/>
            <person name="Brejova B."/>
            <person name="Vinar T."/>
            <person name="Zhao G."/>
            <person name="McManus D.P."/>
            <person name="Chen Z."/>
            <person name="Zhou Y."/>
            <person name="Wang S."/>
        </authorList>
    </citation>
    <scope>NUCLEOTIDE SEQUENCE [LARGE SCALE GENOMIC DNA]</scope>
</reference>
<dbReference type="CDD" id="cd17485">
    <property type="entry name" value="MFS_MFSD3"/>
    <property type="match status" value="1"/>
</dbReference>
<evidence type="ECO:0000256" key="1">
    <source>
        <dbReference type="ARBA" id="ARBA00004141"/>
    </source>
</evidence>
<evidence type="ECO:0000313" key="8">
    <source>
        <dbReference type="Proteomes" id="UP000019149"/>
    </source>
</evidence>
<dbReference type="InterPro" id="IPR004752">
    <property type="entry name" value="AmpG_permease/AT-1"/>
</dbReference>
<dbReference type="Gene3D" id="1.20.1250.20">
    <property type="entry name" value="MFS general substrate transporter like domains"/>
    <property type="match status" value="1"/>
</dbReference>
<organism evidence="7 8">
    <name type="scientific">Echinococcus granulosus</name>
    <name type="common">Hydatid tapeworm</name>
    <dbReference type="NCBI Taxonomy" id="6210"/>
    <lineage>
        <taxon>Eukaryota</taxon>
        <taxon>Metazoa</taxon>
        <taxon>Spiralia</taxon>
        <taxon>Lophotrochozoa</taxon>
        <taxon>Platyhelminthes</taxon>
        <taxon>Cestoda</taxon>
        <taxon>Eucestoda</taxon>
        <taxon>Cyclophyllidea</taxon>
        <taxon>Taeniidae</taxon>
        <taxon>Echinococcus</taxon>
        <taxon>Echinococcus granulosus group</taxon>
    </lineage>
</organism>
<evidence type="ECO:0000313" key="7">
    <source>
        <dbReference type="EMBL" id="EUB61366.1"/>
    </source>
</evidence>
<dbReference type="OrthoDB" id="6415790at2759"/>
<feature type="transmembrane region" description="Helical" evidence="6">
    <location>
        <begin position="193"/>
        <end position="210"/>
    </location>
</feature>
<keyword evidence="3 6" id="KW-0812">Transmembrane</keyword>
<feature type="transmembrane region" description="Helical" evidence="6">
    <location>
        <begin position="388"/>
        <end position="408"/>
    </location>
</feature>
<feature type="transmembrane region" description="Helical" evidence="6">
    <location>
        <begin position="129"/>
        <end position="148"/>
    </location>
</feature>
<evidence type="ECO:0000256" key="3">
    <source>
        <dbReference type="ARBA" id="ARBA00022692"/>
    </source>
</evidence>
<dbReference type="Pfam" id="PF07690">
    <property type="entry name" value="MFS_1"/>
    <property type="match status" value="1"/>
</dbReference>
<keyword evidence="4 6" id="KW-1133">Transmembrane helix</keyword>
<dbReference type="InterPro" id="IPR036259">
    <property type="entry name" value="MFS_trans_sf"/>
</dbReference>
<feature type="transmembrane region" description="Helical" evidence="6">
    <location>
        <begin position="345"/>
        <end position="368"/>
    </location>
</feature>
<dbReference type="STRING" id="6210.W6UJR1"/>
<evidence type="ECO:0000256" key="5">
    <source>
        <dbReference type="ARBA" id="ARBA00023136"/>
    </source>
</evidence>
<feature type="transmembrane region" description="Helical" evidence="6">
    <location>
        <begin position="103"/>
        <end position="123"/>
    </location>
</feature>
<dbReference type="OMA" id="PFYVDMG"/>